<name>A0A2U1Q4C6_ARTAN</name>
<dbReference type="AlphaFoldDB" id="A0A2U1Q4C6"/>
<evidence type="ECO:0000259" key="3">
    <source>
        <dbReference type="Pfam" id="PF02721"/>
    </source>
</evidence>
<dbReference type="InterPro" id="IPR003871">
    <property type="entry name" value="RFA1B/D_OB_1st"/>
</dbReference>
<keyword evidence="7" id="KW-1185">Reference proteome</keyword>
<dbReference type="SUPFAM" id="SSF50249">
    <property type="entry name" value="Nucleic acid-binding proteins"/>
    <property type="match status" value="3"/>
</dbReference>
<evidence type="ECO:0000313" key="6">
    <source>
        <dbReference type="EMBL" id="PWA92880.1"/>
    </source>
</evidence>
<feature type="compositionally biased region" description="Polar residues" evidence="2">
    <location>
        <begin position="493"/>
        <end position="509"/>
    </location>
</feature>
<sequence length="537" mass="60001">MAQIVNGFINDLSAVRDNIKLRVRVLRTWMQPLFSNPKILNLELIVMDEQASHTGTRVQVQIRQKLVDRFKHHLEEGKTVMIQHYSLGEIQPKFRVIKKGLRISFLSNTTVEKCLDFSGSKYGFDFRNFDTITNVTLEEDGQFDVIGQVVACDEMDCYDKNGKTGKKKPLTLLDAEGKELRCTLWGAFAQQFSDFLTECPDHTRIIAVLYLGMMKFWNGKVGVQNGYNATKLFLFNGKESITAPEFKDVDDFRLRLLTAQTEEKEEHTASRISTASTYSTKDDFVNNHPLRKIVDLLDVKQGDPSVIVGTICAVNEEDGWWYLGCGKCKKKVVKASEVVDLDAETPQKSAGGPTEWFCTKCDAVCASLKSVYRLQIRVQDSTGTCSLSLFNDEVQAYVGRSAYQLSDKYGKSDSTFVPPEITSIIRSKYAFKVFMDKFNATKLLPVFNVKSMSADPQIIASLQADTTPAKPDNEGSSASVPVITPFELESQTDDNSSPTNAEKTPGSNKRSADEEADGSMSSNGKKIAVEIKQEKDE</sequence>
<dbReference type="PANTHER" id="PTHR47165:SF4">
    <property type="entry name" value="OS03G0429900 PROTEIN"/>
    <property type="match status" value="1"/>
</dbReference>
<dbReference type="CDD" id="cd04481">
    <property type="entry name" value="RPA1_DBD_B_like"/>
    <property type="match status" value="1"/>
</dbReference>
<feature type="domain" description="Replication factor A C-terminal" evidence="4">
    <location>
        <begin position="309"/>
        <end position="433"/>
    </location>
</feature>
<organism evidence="6 7">
    <name type="scientific">Artemisia annua</name>
    <name type="common">Sweet wormwood</name>
    <dbReference type="NCBI Taxonomy" id="35608"/>
    <lineage>
        <taxon>Eukaryota</taxon>
        <taxon>Viridiplantae</taxon>
        <taxon>Streptophyta</taxon>
        <taxon>Embryophyta</taxon>
        <taxon>Tracheophyta</taxon>
        <taxon>Spermatophyta</taxon>
        <taxon>Magnoliopsida</taxon>
        <taxon>eudicotyledons</taxon>
        <taxon>Gunneridae</taxon>
        <taxon>Pentapetalae</taxon>
        <taxon>asterids</taxon>
        <taxon>campanulids</taxon>
        <taxon>Asterales</taxon>
        <taxon>Asteraceae</taxon>
        <taxon>Asteroideae</taxon>
        <taxon>Anthemideae</taxon>
        <taxon>Artemisiinae</taxon>
        <taxon>Artemisia</taxon>
    </lineage>
</organism>
<feature type="compositionally biased region" description="Basic and acidic residues" evidence="2">
    <location>
        <begin position="527"/>
        <end position="537"/>
    </location>
</feature>
<proteinExistence type="predicted"/>
<dbReference type="GO" id="GO:0003677">
    <property type="term" value="F:DNA binding"/>
    <property type="evidence" value="ECO:0007669"/>
    <property type="project" value="UniProtKB-KW"/>
</dbReference>
<dbReference type="CDD" id="cd04480">
    <property type="entry name" value="RPA1_DBD_A_like"/>
    <property type="match status" value="1"/>
</dbReference>
<dbReference type="Gene3D" id="2.40.50.140">
    <property type="entry name" value="Nucleic acid-binding proteins"/>
    <property type="match status" value="3"/>
</dbReference>
<feature type="domain" description="Replication protein A 70 kDa DNA-binding subunit B/D first OB fold" evidence="3">
    <location>
        <begin position="9"/>
        <end position="114"/>
    </location>
</feature>
<dbReference type="OrthoDB" id="1751331at2759"/>
<dbReference type="Proteomes" id="UP000245207">
    <property type="component" value="Unassembled WGS sequence"/>
</dbReference>
<dbReference type="Pfam" id="PF08646">
    <property type="entry name" value="Rep_fac-A_C"/>
    <property type="match status" value="1"/>
</dbReference>
<dbReference type="InterPro" id="IPR012340">
    <property type="entry name" value="NA-bd_OB-fold"/>
</dbReference>
<dbReference type="PANTHER" id="PTHR47165">
    <property type="entry name" value="OS03G0429900 PROTEIN"/>
    <property type="match status" value="1"/>
</dbReference>
<evidence type="ECO:0000313" key="7">
    <source>
        <dbReference type="Proteomes" id="UP000245207"/>
    </source>
</evidence>
<feature type="region of interest" description="Disordered" evidence="2">
    <location>
        <begin position="465"/>
        <end position="537"/>
    </location>
</feature>
<evidence type="ECO:0000256" key="1">
    <source>
        <dbReference type="ARBA" id="ARBA00023125"/>
    </source>
</evidence>
<evidence type="ECO:0000256" key="2">
    <source>
        <dbReference type="SAM" id="MobiDB-lite"/>
    </source>
</evidence>
<comment type="caution">
    <text evidence="6">The sequence shown here is derived from an EMBL/GenBank/DDBJ whole genome shotgun (WGS) entry which is preliminary data.</text>
</comment>
<dbReference type="InterPro" id="IPR013955">
    <property type="entry name" value="Rep_factor-A_C"/>
</dbReference>
<dbReference type="Pfam" id="PF02721">
    <property type="entry name" value="DUF223"/>
    <property type="match status" value="1"/>
</dbReference>
<protein>
    <submittedName>
        <fullName evidence="6">Replication protein A 70 kDa DNA-binding subunit B</fullName>
    </submittedName>
</protein>
<reference evidence="6 7" key="1">
    <citation type="journal article" date="2018" name="Mol. Plant">
        <title>The genome of Artemisia annua provides insight into the evolution of Asteraceae family and artemisinin biosynthesis.</title>
        <authorList>
            <person name="Shen Q."/>
            <person name="Zhang L."/>
            <person name="Liao Z."/>
            <person name="Wang S."/>
            <person name="Yan T."/>
            <person name="Shi P."/>
            <person name="Liu M."/>
            <person name="Fu X."/>
            <person name="Pan Q."/>
            <person name="Wang Y."/>
            <person name="Lv Z."/>
            <person name="Lu X."/>
            <person name="Zhang F."/>
            <person name="Jiang W."/>
            <person name="Ma Y."/>
            <person name="Chen M."/>
            <person name="Hao X."/>
            <person name="Li L."/>
            <person name="Tang Y."/>
            <person name="Lv G."/>
            <person name="Zhou Y."/>
            <person name="Sun X."/>
            <person name="Brodelius P.E."/>
            <person name="Rose J.K.C."/>
            <person name="Tang K."/>
        </authorList>
    </citation>
    <scope>NUCLEOTIDE SEQUENCE [LARGE SCALE GENOMIC DNA]</scope>
    <source>
        <strain evidence="7">cv. Huhao1</strain>
        <tissue evidence="6">Leaf</tissue>
    </source>
</reference>
<keyword evidence="1 6" id="KW-0238">DNA-binding</keyword>
<dbReference type="STRING" id="35608.A0A2U1Q4C6"/>
<dbReference type="Pfam" id="PF16900">
    <property type="entry name" value="REPA_OB_2"/>
    <property type="match status" value="1"/>
</dbReference>
<evidence type="ECO:0000259" key="5">
    <source>
        <dbReference type="Pfam" id="PF16900"/>
    </source>
</evidence>
<dbReference type="InterPro" id="IPR031657">
    <property type="entry name" value="REPA_OB_2"/>
</dbReference>
<dbReference type="EMBL" id="PKPP01000429">
    <property type="protein sequence ID" value="PWA92880.1"/>
    <property type="molecule type" value="Genomic_DNA"/>
</dbReference>
<feature type="domain" description="Replication protein A OB" evidence="5">
    <location>
        <begin position="137"/>
        <end position="200"/>
    </location>
</feature>
<gene>
    <name evidence="6" type="ORF">CTI12_AA077000</name>
</gene>
<evidence type="ECO:0000259" key="4">
    <source>
        <dbReference type="Pfam" id="PF08646"/>
    </source>
</evidence>
<accession>A0A2U1Q4C6</accession>